<dbReference type="KEGG" id="crq:GCK72_026091"/>
<dbReference type="CTD" id="9813989"/>
<evidence type="ECO:0000313" key="1">
    <source>
        <dbReference type="EMBL" id="EFP06342.1"/>
    </source>
</evidence>
<dbReference type="AlphaFoldDB" id="E3MP90"/>
<protein>
    <submittedName>
        <fullName evidence="1">Uncharacterized protein</fullName>
    </submittedName>
</protein>
<dbReference type="RefSeq" id="XP_003102009.2">
    <property type="nucleotide sequence ID" value="XM_003101961.2"/>
</dbReference>
<keyword evidence="2" id="KW-1185">Reference proteome</keyword>
<sequence length="102" mass="11951">MILMEDETEGTPFHDEVDEVLVKCTDKRSMEYEMQGKQKIYGLLDPFYELHMLIYHTCSDDDTAWKQDEILDPVPVFDTNIQRTENFVLTKAIQIESLSGHH</sequence>
<proteinExistence type="predicted"/>
<organism evidence="2">
    <name type="scientific">Caenorhabditis remanei</name>
    <name type="common">Caenorhabditis vulgaris</name>
    <dbReference type="NCBI Taxonomy" id="31234"/>
    <lineage>
        <taxon>Eukaryota</taxon>
        <taxon>Metazoa</taxon>
        <taxon>Ecdysozoa</taxon>
        <taxon>Nematoda</taxon>
        <taxon>Chromadorea</taxon>
        <taxon>Rhabditida</taxon>
        <taxon>Rhabditina</taxon>
        <taxon>Rhabditomorpha</taxon>
        <taxon>Rhabditoidea</taxon>
        <taxon>Rhabditidae</taxon>
        <taxon>Peloderinae</taxon>
        <taxon>Caenorhabditis</taxon>
    </lineage>
</organism>
<name>E3MP90_CAERE</name>
<dbReference type="Proteomes" id="UP000008281">
    <property type="component" value="Unassembled WGS sequence"/>
</dbReference>
<gene>
    <name evidence="1" type="ORF">CRE_07564</name>
</gene>
<dbReference type="GeneID" id="9813989"/>
<dbReference type="EMBL" id="DS268462">
    <property type="protein sequence ID" value="EFP06342.1"/>
    <property type="molecule type" value="Genomic_DNA"/>
</dbReference>
<evidence type="ECO:0000313" key="2">
    <source>
        <dbReference type="Proteomes" id="UP000008281"/>
    </source>
</evidence>
<dbReference type="HOGENOM" id="CLU_2280062_0_0_1"/>
<accession>E3MP90</accession>
<dbReference type="InParanoid" id="E3MP90"/>
<reference evidence="1" key="1">
    <citation type="submission" date="2007-07" db="EMBL/GenBank/DDBJ databases">
        <title>PCAP assembly of the Caenorhabditis remanei genome.</title>
        <authorList>
            <consortium name="The Caenorhabditis remanei Sequencing Consortium"/>
            <person name="Wilson R.K."/>
        </authorList>
    </citation>
    <scope>NUCLEOTIDE SEQUENCE [LARGE SCALE GENOMIC DNA]</scope>
    <source>
        <strain evidence="1">PB4641</strain>
    </source>
</reference>